<feature type="domain" description="Leucine-rich repeat-containing N-terminal plant-type" evidence="13">
    <location>
        <begin position="6"/>
        <end position="57"/>
    </location>
</feature>
<keyword evidence="4" id="KW-0433">Leucine-rich repeat</keyword>
<dbReference type="AlphaFoldDB" id="A0A2N9I3P7"/>
<evidence type="ECO:0000256" key="10">
    <source>
        <dbReference type="ARBA" id="ARBA00023170"/>
    </source>
</evidence>
<evidence type="ECO:0000256" key="2">
    <source>
        <dbReference type="ARBA" id="ARBA00009592"/>
    </source>
</evidence>
<evidence type="ECO:0000256" key="3">
    <source>
        <dbReference type="ARBA" id="ARBA00022475"/>
    </source>
</evidence>
<comment type="subcellular location">
    <subcellularLocation>
        <location evidence="1">Cell membrane</location>
        <topology evidence="1">Single-pass type I membrane protein</topology>
    </subcellularLocation>
</comment>
<evidence type="ECO:0000259" key="13">
    <source>
        <dbReference type="Pfam" id="PF08263"/>
    </source>
</evidence>
<keyword evidence="10" id="KW-0675">Receptor</keyword>
<dbReference type="Gene3D" id="3.80.10.10">
    <property type="entry name" value="Ribonuclease Inhibitor"/>
    <property type="match status" value="4"/>
</dbReference>
<evidence type="ECO:0000256" key="1">
    <source>
        <dbReference type="ARBA" id="ARBA00004251"/>
    </source>
</evidence>
<dbReference type="InterPro" id="IPR046956">
    <property type="entry name" value="RLP23-like"/>
</dbReference>
<dbReference type="Pfam" id="PF08263">
    <property type="entry name" value="LRRNT_2"/>
    <property type="match status" value="1"/>
</dbReference>
<keyword evidence="11" id="KW-0325">Glycoprotein</keyword>
<organism evidence="14">
    <name type="scientific">Fagus sylvatica</name>
    <name type="common">Beechnut</name>
    <dbReference type="NCBI Taxonomy" id="28930"/>
    <lineage>
        <taxon>Eukaryota</taxon>
        <taxon>Viridiplantae</taxon>
        <taxon>Streptophyta</taxon>
        <taxon>Embryophyta</taxon>
        <taxon>Tracheophyta</taxon>
        <taxon>Spermatophyta</taxon>
        <taxon>Magnoliopsida</taxon>
        <taxon>eudicotyledons</taxon>
        <taxon>Gunneridae</taxon>
        <taxon>Pentapetalae</taxon>
        <taxon>rosids</taxon>
        <taxon>fabids</taxon>
        <taxon>Fagales</taxon>
        <taxon>Fagaceae</taxon>
        <taxon>Fagus</taxon>
    </lineage>
</organism>
<evidence type="ECO:0000256" key="7">
    <source>
        <dbReference type="ARBA" id="ARBA00022737"/>
    </source>
</evidence>
<evidence type="ECO:0000256" key="12">
    <source>
        <dbReference type="SAM" id="Phobius"/>
    </source>
</evidence>
<feature type="transmembrane region" description="Helical" evidence="12">
    <location>
        <begin position="841"/>
        <end position="862"/>
    </location>
</feature>
<dbReference type="EMBL" id="OIVN01004625">
    <property type="protein sequence ID" value="SPD18441.1"/>
    <property type="molecule type" value="Genomic_DNA"/>
</dbReference>
<dbReference type="PANTHER" id="PTHR48061:SF12">
    <property type="entry name" value="DISEASE RESISTANCE LIKE PROTEIN"/>
    <property type="match status" value="1"/>
</dbReference>
<dbReference type="InterPro" id="IPR032675">
    <property type="entry name" value="LRR_dom_sf"/>
</dbReference>
<dbReference type="GO" id="GO:0005886">
    <property type="term" value="C:plasma membrane"/>
    <property type="evidence" value="ECO:0007669"/>
    <property type="project" value="UniProtKB-SubCell"/>
</dbReference>
<accession>A0A2N9I3P7</accession>
<proteinExistence type="inferred from homology"/>
<evidence type="ECO:0000256" key="9">
    <source>
        <dbReference type="ARBA" id="ARBA00023136"/>
    </source>
</evidence>
<evidence type="ECO:0000256" key="5">
    <source>
        <dbReference type="ARBA" id="ARBA00022692"/>
    </source>
</evidence>
<protein>
    <recommendedName>
        <fullName evidence="13">Leucine-rich repeat-containing N-terminal plant-type domain-containing protein</fullName>
    </recommendedName>
</protein>
<dbReference type="Pfam" id="PF00560">
    <property type="entry name" value="LRR_1"/>
    <property type="match status" value="3"/>
</dbReference>
<dbReference type="SMART" id="SM00369">
    <property type="entry name" value="LRR_TYP"/>
    <property type="match status" value="6"/>
</dbReference>
<name>A0A2N9I3P7_FAGSY</name>
<comment type="similarity">
    <text evidence="2">Belongs to the RLP family.</text>
</comment>
<sequence>MQPLCHDDDSSALLQFKESFDMNLNACRGPFAYPKIASWKQEGMDRDCCSWDGVECDEDTGHVIGLNLNSSCLYGSMVSNSSLFRLVHLQSLNLYYNDFNFSQIPSRFSQLLSLTHLDLFYSSFSGQIPSQFSNLSKLTFLDLSYNEVLHLKSLKSLVRNLTSLKVLCLNEVQISSPVPEILSNLSCLTTLELVDCGLHGEFPVGIFKLPKLQDLRVSLNQDLMGYLPEFYSSSPLKILSVRRTSFSGKLPDSIGNLDSLNELLIGNCNFSSHIPSSMANLTQLSFLEMTSTQLTGQIPSWLANMTQLRVLHLSFNKLQGPLPNSIFELEKLETLFLYSNNLSGIVTLDMFHKLKYLTSLILSRNHISFITKINSNATQNKFKVLGLASCNLSHFPDFLRNQNQLQWLDLSYNNIHGQIPNWVWNTSKETLVIVNFSHNHLTGFDQPLIHFPWPNLKVLDLRSNKLQALPPNPPPSILKYLVANNKLQGEIAPLICSISSPYSLDMSNNKFTGTLPHCLRNFSISLQILNLRGNNFHGKIPQLCANGSGMRMIDLSENQFEGAIPRSLSNCRMLQILNLGSNQLTDVFPSWLGTLLELSILILRQNELYGLVGSPKTIFASPKLRIVDLSANKFSSELPFEYFRNWKYMKTVDTYGFIYMLSFRSFWLGDFEVYEYYLYSMTIINKGKETMYTKIINIFAAIDLSSNKFNGSIPEFIGDLNGFQLLNLSNNNLTGYIPVSIGDMSTLESLDLSQNKLSGQIPWQLTQLTFLGSFNISHNQLIGPIPHGNQFDTFENSSFDGNPGLCGSPLPNKCESVEPSPLPTSRIEEDQDSWFPIEFDWKIIILGYCSGLINGVVVGNIVTKKKPHWFVRARKRLHKREWRQLC</sequence>
<reference evidence="14" key="1">
    <citation type="submission" date="2018-02" db="EMBL/GenBank/DDBJ databases">
        <authorList>
            <person name="Cohen D.B."/>
            <person name="Kent A.D."/>
        </authorList>
    </citation>
    <scope>NUCLEOTIDE SEQUENCE</scope>
</reference>
<keyword evidence="3" id="KW-1003">Cell membrane</keyword>
<dbReference type="FunFam" id="3.80.10.10:FF:000041">
    <property type="entry name" value="LRR receptor-like serine/threonine-protein kinase ERECTA"/>
    <property type="match status" value="1"/>
</dbReference>
<keyword evidence="7" id="KW-0677">Repeat</keyword>
<keyword evidence="6" id="KW-0732">Signal</keyword>
<dbReference type="Pfam" id="PF13855">
    <property type="entry name" value="LRR_8"/>
    <property type="match status" value="3"/>
</dbReference>
<evidence type="ECO:0000256" key="11">
    <source>
        <dbReference type="ARBA" id="ARBA00023180"/>
    </source>
</evidence>
<dbReference type="InterPro" id="IPR003591">
    <property type="entry name" value="Leu-rich_rpt_typical-subtyp"/>
</dbReference>
<gene>
    <name evidence="14" type="ORF">FSB_LOCUS46323</name>
</gene>
<dbReference type="PANTHER" id="PTHR48061">
    <property type="entry name" value="LEUCINE-RICH REPEAT RECEPTOR PROTEIN KINASE EMS1-LIKE-RELATED"/>
    <property type="match status" value="1"/>
</dbReference>
<evidence type="ECO:0000313" key="14">
    <source>
        <dbReference type="EMBL" id="SPD18441.1"/>
    </source>
</evidence>
<dbReference type="PROSITE" id="PS51450">
    <property type="entry name" value="LRR"/>
    <property type="match status" value="2"/>
</dbReference>
<keyword evidence="9 12" id="KW-0472">Membrane</keyword>
<evidence type="ECO:0000256" key="4">
    <source>
        <dbReference type="ARBA" id="ARBA00022614"/>
    </source>
</evidence>
<keyword evidence="5 12" id="KW-0812">Transmembrane</keyword>
<evidence type="ECO:0000256" key="8">
    <source>
        <dbReference type="ARBA" id="ARBA00022989"/>
    </source>
</evidence>
<evidence type="ECO:0000256" key="6">
    <source>
        <dbReference type="ARBA" id="ARBA00022729"/>
    </source>
</evidence>
<dbReference type="InterPro" id="IPR001611">
    <property type="entry name" value="Leu-rich_rpt"/>
</dbReference>
<dbReference type="SUPFAM" id="SSF52058">
    <property type="entry name" value="L domain-like"/>
    <property type="match status" value="3"/>
</dbReference>
<dbReference type="InterPro" id="IPR013210">
    <property type="entry name" value="LRR_N_plant-typ"/>
</dbReference>
<keyword evidence="8 12" id="KW-1133">Transmembrane helix</keyword>
<dbReference type="FunFam" id="3.80.10.10:FF:000213">
    <property type="entry name" value="Tyrosine-sulfated glycopeptide receptor 1"/>
    <property type="match status" value="1"/>
</dbReference>